<evidence type="ECO:0000313" key="1">
    <source>
        <dbReference type="EMBL" id="GIF01962.1"/>
    </source>
</evidence>
<gene>
    <name evidence="1" type="ORF">Ari01nite_94260</name>
</gene>
<protein>
    <submittedName>
        <fullName evidence="1">Uncharacterized protein</fullName>
    </submittedName>
</protein>
<reference evidence="1" key="1">
    <citation type="submission" date="2021-01" db="EMBL/GenBank/DDBJ databases">
        <title>Whole genome shotgun sequence of Actinoplanes rishiriensis NBRC 108556.</title>
        <authorList>
            <person name="Komaki H."/>
            <person name="Tamura T."/>
        </authorList>
    </citation>
    <scope>NUCLEOTIDE SEQUENCE</scope>
    <source>
        <strain evidence="1">NBRC 108556</strain>
    </source>
</reference>
<comment type="caution">
    <text evidence="1">The sequence shown here is derived from an EMBL/GenBank/DDBJ whole genome shotgun (WGS) entry which is preliminary data.</text>
</comment>
<accession>A0A919MW01</accession>
<evidence type="ECO:0000313" key="2">
    <source>
        <dbReference type="Proteomes" id="UP000636960"/>
    </source>
</evidence>
<name>A0A919MW01_9ACTN</name>
<dbReference type="Proteomes" id="UP000636960">
    <property type="component" value="Unassembled WGS sequence"/>
</dbReference>
<proteinExistence type="predicted"/>
<sequence length="237" mass="25939">MDRSDLFGSIALFDQWAHSVGMTHVRLRSRAASRRLAFINAYQFPASVRLRFAGHHEALSAEKVSTVEAATRQWFRLAARQPKARLAMPSMIVDDMWHELVLHTRDYEQFCQTAFVSFLHHTPESAVSAESAAANRVAGLAMTYRLAQQDEGGAPGGLPLLFRVDQELNIGGGRRYLADCGGRGQCHDMPGGHCLQHLRGPGRWHRTHRRQPIEPNYAGVYPAGPAGGGNGCVGGGG</sequence>
<dbReference type="AlphaFoldDB" id="A0A919MW01"/>
<dbReference type="EMBL" id="BOMV01000115">
    <property type="protein sequence ID" value="GIF01962.1"/>
    <property type="molecule type" value="Genomic_DNA"/>
</dbReference>
<keyword evidence="2" id="KW-1185">Reference proteome</keyword>
<organism evidence="1 2">
    <name type="scientific">Paractinoplanes rishiriensis</name>
    <dbReference type="NCBI Taxonomy" id="1050105"/>
    <lineage>
        <taxon>Bacteria</taxon>
        <taxon>Bacillati</taxon>
        <taxon>Actinomycetota</taxon>
        <taxon>Actinomycetes</taxon>
        <taxon>Micromonosporales</taxon>
        <taxon>Micromonosporaceae</taxon>
        <taxon>Paractinoplanes</taxon>
    </lineage>
</organism>